<keyword evidence="6" id="KW-0723">Serine/threonine-protein kinase</keyword>
<dbReference type="SUPFAM" id="SSF52047">
    <property type="entry name" value="RNI-like"/>
    <property type="match status" value="1"/>
</dbReference>
<evidence type="ECO:0000256" key="11">
    <source>
        <dbReference type="ARBA" id="ARBA00022737"/>
    </source>
</evidence>
<dbReference type="Gene3D" id="3.80.10.10">
    <property type="entry name" value="Ribonuclease Inhibitor"/>
    <property type="match status" value="4"/>
</dbReference>
<evidence type="ECO:0000256" key="1">
    <source>
        <dbReference type="ARBA" id="ARBA00004251"/>
    </source>
</evidence>
<dbReference type="SMART" id="SM00369">
    <property type="entry name" value="LRR_TYP"/>
    <property type="match status" value="5"/>
</dbReference>
<accession>A0A2N9I4F2</accession>
<comment type="similarity">
    <text evidence="3">Belongs to the RLP family.</text>
</comment>
<dbReference type="InterPro" id="IPR008271">
    <property type="entry name" value="Ser/Thr_kinase_AS"/>
</dbReference>
<dbReference type="Pfam" id="PF00560">
    <property type="entry name" value="LRR_1"/>
    <property type="match status" value="4"/>
</dbReference>
<dbReference type="FunFam" id="3.80.10.10:FF:000275">
    <property type="entry name" value="Leucine-rich repeat receptor-like protein kinase"/>
    <property type="match status" value="1"/>
</dbReference>
<keyword evidence="18" id="KW-0325">Glycoprotein</keyword>
<dbReference type="InterPro" id="IPR017441">
    <property type="entry name" value="Protein_kinase_ATP_BS"/>
</dbReference>
<feature type="domain" description="Protein kinase" evidence="22">
    <location>
        <begin position="695"/>
        <end position="1021"/>
    </location>
</feature>
<dbReference type="GO" id="GO:0004674">
    <property type="term" value="F:protein serine/threonine kinase activity"/>
    <property type="evidence" value="ECO:0007669"/>
    <property type="project" value="UniProtKB-KW"/>
</dbReference>
<keyword evidence="10 21" id="KW-0732">Signal</keyword>
<keyword evidence="7" id="KW-0433">Leucine-rich repeat</keyword>
<evidence type="ECO:0000256" key="5">
    <source>
        <dbReference type="ARBA" id="ARBA00022475"/>
    </source>
</evidence>
<protein>
    <recommendedName>
        <fullName evidence="4">non-specific serine/threonine protein kinase</fullName>
        <ecNumber evidence="4">2.7.11.1</ecNumber>
    </recommendedName>
</protein>
<dbReference type="Pfam" id="PF07714">
    <property type="entry name" value="PK_Tyr_Ser-Thr"/>
    <property type="match status" value="1"/>
</dbReference>
<dbReference type="PROSITE" id="PS00108">
    <property type="entry name" value="PROTEIN_KINASE_ST"/>
    <property type="match status" value="1"/>
</dbReference>
<evidence type="ECO:0000256" key="2">
    <source>
        <dbReference type="ARBA" id="ARBA00008684"/>
    </source>
</evidence>
<feature type="chain" id="PRO_5014983786" description="non-specific serine/threonine protein kinase" evidence="21">
    <location>
        <begin position="18"/>
        <end position="1043"/>
    </location>
</feature>
<dbReference type="PANTHER" id="PTHR27000:SF777">
    <property type="entry name" value="PROTEIN KINASE DOMAIN-CONTAINING PROTEIN"/>
    <property type="match status" value="1"/>
</dbReference>
<dbReference type="Pfam" id="PF08263">
    <property type="entry name" value="LRRNT_2"/>
    <property type="match status" value="1"/>
</dbReference>
<keyword evidence="11" id="KW-0677">Repeat</keyword>
<dbReference type="PANTHER" id="PTHR27000">
    <property type="entry name" value="LEUCINE-RICH REPEAT RECEPTOR-LIKE PROTEIN KINASE FAMILY PROTEIN-RELATED"/>
    <property type="match status" value="1"/>
</dbReference>
<dbReference type="Pfam" id="PF23598">
    <property type="entry name" value="LRR_14"/>
    <property type="match status" value="1"/>
</dbReference>
<keyword evidence="5" id="KW-1003">Cell membrane</keyword>
<dbReference type="InterPro" id="IPR032675">
    <property type="entry name" value="LRR_dom_sf"/>
</dbReference>
<dbReference type="AlphaFoldDB" id="A0A2N9I4F2"/>
<evidence type="ECO:0000256" key="4">
    <source>
        <dbReference type="ARBA" id="ARBA00012513"/>
    </source>
</evidence>
<keyword evidence="9 20" id="KW-0812">Transmembrane</keyword>
<dbReference type="InterPro" id="IPR003591">
    <property type="entry name" value="Leu-rich_rpt_typical-subtyp"/>
</dbReference>
<dbReference type="FunFam" id="3.80.10.10:FF:000288">
    <property type="entry name" value="LRR receptor-like serine/threonine-protein kinase EFR"/>
    <property type="match status" value="1"/>
</dbReference>
<evidence type="ECO:0000313" key="23">
    <source>
        <dbReference type="EMBL" id="SPD18889.1"/>
    </source>
</evidence>
<dbReference type="GO" id="GO:0005886">
    <property type="term" value="C:plasma membrane"/>
    <property type="evidence" value="ECO:0007669"/>
    <property type="project" value="UniProtKB-SubCell"/>
</dbReference>
<evidence type="ECO:0000256" key="17">
    <source>
        <dbReference type="ARBA" id="ARBA00023170"/>
    </source>
</evidence>
<gene>
    <name evidence="23" type="ORF">FSB_LOCUS46771</name>
</gene>
<dbReference type="Gene3D" id="3.30.200.20">
    <property type="entry name" value="Phosphorylase Kinase, domain 1"/>
    <property type="match status" value="1"/>
</dbReference>
<evidence type="ECO:0000256" key="14">
    <source>
        <dbReference type="ARBA" id="ARBA00022840"/>
    </source>
</evidence>
<proteinExistence type="inferred from homology"/>
<feature type="signal peptide" evidence="21">
    <location>
        <begin position="1"/>
        <end position="17"/>
    </location>
</feature>
<evidence type="ECO:0000256" key="13">
    <source>
        <dbReference type="ARBA" id="ARBA00022777"/>
    </source>
</evidence>
<evidence type="ECO:0000256" key="8">
    <source>
        <dbReference type="ARBA" id="ARBA00022679"/>
    </source>
</evidence>
<dbReference type="FunFam" id="3.30.200.20:FF:000432">
    <property type="entry name" value="LRR receptor-like serine/threonine-protein kinase EFR"/>
    <property type="match status" value="1"/>
</dbReference>
<evidence type="ECO:0000256" key="7">
    <source>
        <dbReference type="ARBA" id="ARBA00022614"/>
    </source>
</evidence>
<dbReference type="SUPFAM" id="SSF52058">
    <property type="entry name" value="L domain-like"/>
    <property type="match status" value="1"/>
</dbReference>
<dbReference type="EC" id="2.7.11.1" evidence="4"/>
<dbReference type="InterPro" id="IPR001245">
    <property type="entry name" value="Ser-Thr/Tyr_kinase_cat_dom"/>
</dbReference>
<keyword evidence="17" id="KW-0675">Receptor</keyword>
<keyword evidence="12 19" id="KW-0547">Nucleotide-binding</keyword>
<dbReference type="PROSITE" id="PS50011">
    <property type="entry name" value="PROTEIN_KINASE_DOM"/>
    <property type="match status" value="1"/>
</dbReference>
<dbReference type="SUPFAM" id="SSF56112">
    <property type="entry name" value="Protein kinase-like (PK-like)"/>
    <property type="match status" value="1"/>
</dbReference>
<sequence>MILLFTIILLCFQPTTSSVTPTNETDRLALLKLKESINNDPYGILSSWNYSIQFCNWNGVTCGRRHQRVTTLKLQGYKLGGIITPYIGNLTFLRAINLNNNSFYGEIPKEIGHLFRLQHLNLSSNTLGGEIPLSLTNCSELRLIFIIDNKLIGKIPMELGSLTKLYGLGIAKNNLTAGFPHSLGNLSSLVHFSASYNNLEGNIPESTGHLKNLSHFQVSENKLIGMIPSSLYNVSSISLLALTGNQLSGTLPTNIGLTLPNLAQFGIFDNKFFGSIPSSLCNASRLQTLELGRNNFVGPVPTNLGNLLDLERLNLGWNNLGRDLDFLKSLRNCSKLDALGFDANQFEGVLPNSIGNLSTQLTGLAFGGNQISGTIPATLQNLVNLIFLGMEDNLLTGVIPTYIGKFKKMQRMVLSANKLSGQIPNSLGNLTQLGELILADNNLEGSIPPSIGNCQSLQRLDISQNSLGGVIPGSAFNLLSLSLISLSLSHNAFSGKLPVEVGNLKNIYLLDISENNMSGEITAAIGNCLSLEYLGLQGNSFKGIIPSSMASLKGLQHLDLSRNNLSGFIPKGLEKFSFLNYLNLSFNDIEGELPIEGVFRNVNAISVIGNNKLCGGIPQLQLPTCLKAKKSRKSLASRLKITIVCVVTCFLLGLTLLVLFWRKKSKKKPSSIQVSKMDLLPTISYNMLHHATNGFSLNNLIGSGSFGSVYKGVLDQEERLVAVKVFNLQTKGALKSFVVECNVLKNVRHRNLIKILTCCSSVNYNGDEFKALVFEFMTNGSLDMWLHPMTDSENQSKNLSVLQRLIIAIDVASALNYLHNYCEQQIIHCDLKPSNVLLDNEMTAHVSDFGLSRLLSTNNDSPQMRSSTIGLNGSIGYAAPEYGMGGFSSIEGDVYSYGILVLEMFTGRRPTDDMFKDGLNLHNFVQMALPKKLVQVIDPMLLPREAEEMGVAAVAIVATEGEDDIDNEIEVEANSIQDFRHIDADLQKCLLSILNIGIICSMESPNERMSMEEVIKELQLIKKNFDGSGIRKGRSSQAQIRGA</sequence>
<evidence type="ECO:0000256" key="19">
    <source>
        <dbReference type="PROSITE-ProRule" id="PRU10141"/>
    </source>
</evidence>
<dbReference type="InterPro" id="IPR013210">
    <property type="entry name" value="LRR_N_plant-typ"/>
</dbReference>
<dbReference type="Gene3D" id="1.10.510.10">
    <property type="entry name" value="Transferase(Phosphotransferase) domain 1"/>
    <property type="match status" value="1"/>
</dbReference>
<evidence type="ECO:0000256" key="15">
    <source>
        <dbReference type="ARBA" id="ARBA00022989"/>
    </source>
</evidence>
<dbReference type="PROSITE" id="PS00107">
    <property type="entry name" value="PROTEIN_KINASE_ATP"/>
    <property type="match status" value="1"/>
</dbReference>
<name>A0A2N9I4F2_FAGSY</name>
<dbReference type="InterPro" id="IPR055414">
    <property type="entry name" value="LRR_R13L4/SHOC2-like"/>
</dbReference>
<comment type="subcellular location">
    <subcellularLocation>
        <location evidence="1">Cell membrane</location>
        <topology evidence="1">Single-pass type I membrane protein</topology>
    </subcellularLocation>
</comment>
<comment type="similarity">
    <text evidence="2">Belongs to the protein kinase superfamily. Ser/Thr protein kinase family.</text>
</comment>
<keyword evidence="16 20" id="KW-0472">Membrane</keyword>
<evidence type="ECO:0000256" key="3">
    <source>
        <dbReference type="ARBA" id="ARBA00009592"/>
    </source>
</evidence>
<keyword evidence="13" id="KW-0418">Kinase</keyword>
<evidence type="ECO:0000256" key="18">
    <source>
        <dbReference type="ARBA" id="ARBA00023180"/>
    </source>
</evidence>
<feature type="binding site" evidence="19">
    <location>
        <position position="724"/>
    </location>
    <ligand>
        <name>ATP</name>
        <dbReference type="ChEBI" id="CHEBI:30616"/>
    </ligand>
</feature>
<feature type="transmembrane region" description="Helical" evidence="20">
    <location>
        <begin position="641"/>
        <end position="661"/>
    </location>
</feature>
<dbReference type="InterPro" id="IPR000719">
    <property type="entry name" value="Prot_kinase_dom"/>
</dbReference>
<evidence type="ECO:0000256" key="9">
    <source>
        <dbReference type="ARBA" id="ARBA00022692"/>
    </source>
</evidence>
<organism evidence="23">
    <name type="scientific">Fagus sylvatica</name>
    <name type="common">Beechnut</name>
    <dbReference type="NCBI Taxonomy" id="28930"/>
    <lineage>
        <taxon>Eukaryota</taxon>
        <taxon>Viridiplantae</taxon>
        <taxon>Streptophyta</taxon>
        <taxon>Embryophyta</taxon>
        <taxon>Tracheophyta</taxon>
        <taxon>Spermatophyta</taxon>
        <taxon>Magnoliopsida</taxon>
        <taxon>eudicotyledons</taxon>
        <taxon>Gunneridae</taxon>
        <taxon>Pentapetalae</taxon>
        <taxon>rosids</taxon>
        <taxon>fabids</taxon>
        <taxon>Fagales</taxon>
        <taxon>Fagaceae</taxon>
        <taxon>Fagus</taxon>
    </lineage>
</organism>
<dbReference type="GO" id="GO:0005524">
    <property type="term" value="F:ATP binding"/>
    <property type="evidence" value="ECO:0007669"/>
    <property type="project" value="UniProtKB-UniRule"/>
</dbReference>
<keyword evidence="8" id="KW-0808">Transferase</keyword>
<keyword evidence="14 19" id="KW-0067">ATP-binding</keyword>
<dbReference type="InterPro" id="IPR001611">
    <property type="entry name" value="Leu-rich_rpt"/>
</dbReference>
<evidence type="ECO:0000259" key="22">
    <source>
        <dbReference type="PROSITE" id="PS50011"/>
    </source>
</evidence>
<dbReference type="InterPro" id="IPR011009">
    <property type="entry name" value="Kinase-like_dom_sf"/>
</dbReference>
<evidence type="ECO:0000256" key="21">
    <source>
        <dbReference type="SAM" id="SignalP"/>
    </source>
</evidence>
<evidence type="ECO:0000256" key="12">
    <source>
        <dbReference type="ARBA" id="ARBA00022741"/>
    </source>
</evidence>
<dbReference type="FunFam" id="3.80.10.10:FF:000383">
    <property type="entry name" value="Leucine-rich repeat receptor protein kinase EMS1"/>
    <property type="match status" value="1"/>
</dbReference>
<dbReference type="EMBL" id="OIVN01004713">
    <property type="protein sequence ID" value="SPD18889.1"/>
    <property type="molecule type" value="Genomic_DNA"/>
</dbReference>
<reference evidence="23" key="1">
    <citation type="submission" date="2018-02" db="EMBL/GenBank/DDBJ databases">
        <authorList>
            <person name="Cohen D.B."/>
            <person name="Kent A.D."/>
        </authorList>
    </citation>
    <scope>NUCLEOTIDE SEQUENCE</scope>
</reference>
<dbReference type="Pfam" id="PF13855">
    <property type="entry name" value="LRR_8"/>
    <property type="match status" value="1"/>
</dbReference>
<keyword evidence="15 20" id="KW-1133">Transmembrane helix</keyword>
<evidence type="ECO:0000256" key="20">
    <source>
        <dbReference type="SAM" id="Phobius"/>
    </source>
</evidence>
<evidence type="ECO:0000256" key="16">
    <source>
        <dbReference type="ARBA" id="ARBA00023136"/>
    </source>
</evidence>
<evidence type="ECO:0000256" key="6">
    <source>
        <dbReference type="ARBA" id="ARBA00022527"/>
    </source>
</evidence>
<dbReference type="SMART" id="SM00220">
    <property type="entry name" value="S_TKc"/>
    <property type="match status" value="1"/>
</dbReference>
<evidence type="ECO:0000256" key="10">
    <source>
        <dbReference type="ARBA" id="ARBA00022729"/>
    </source>
</evidence>